<organism evidence="9 10">
    <name type="scientific">Hymenobacter metallilatus</name>
    <dbReference type="NCBI Taxonomy" id="2493666"/>
    <lineage>
        <taxon>Bacteria</taxon>
        <taxon>Pseudomonadati</taxon>
        <taxon>Bacteroidota</taxon>
        <taxon>Cytophagia</taxon>
        <taxon>Cytophagales</taxon>
        <taxon>Hymenobacteraceae</taxon>
        <taxon>Hymenobacter</taxon>
    </lineage>
</organism>
<dbReference type="InterPro" id="IPR001139">
    <property type="entry name" value="Glyco_hydro_30"/>
</dbReference>
<dbReference type="InterPro" id="IPR033453">
    <property type="entry name" value="Glyco_hydro_30_TIM-barrel"/>
</dbReference>
<evidence type="ECO:0000256" key="2">
    <source>
        <dbReference type="ARBA" id="ARBA00022729"/>
    </source>
</evidence>
<dbReference type="Gene3D" id="2.60.40.1180">
    <property type="entry name" value="Golgi alpha-mannosidase II"/>
    <property type="match status" value="1"/>
</dbReference>
<accession>A0A3R9M0X6</accession>
<keyword evidence="4" id="KW-0326">Glycosidase</keyword>
<keyword evidence="2 6" id="KW-0732">Signal</keyword>
<sequence length="482" mass="51877">MTVSFTTSLGVAGLLALSLLAGCGGSDKPDPQPQPPTPPPSVTPSQVQLWLTTTDPSTRFAKSTASLTFVSATSQNTAIFVDTTQTYQTIDGFGYALTGGSAQLLYQMGATERAALLRELFATDGTNIGTSYLRVSIGASDLDATVFTYDDAGPDPTLANFSLAPDRRHLIPVLKEILAINPTIKILGSPWTAPLWMKTNNNSVGGSLRPEYYDAYARYFVKYIQGMKAEGITIDAVTLQNEPLYGGNNPSMLMTAAEQANFIRDNVGPALRAAGLTTKIILYDHNLDVPEYPLSVLRDPLASQYVDGSAFHLYGGSISTMSTVRNAFPGKNVYFTEMWTGGPGNFNADFKWHMDNLIIGATRNWSRNVLEWNLAADQNYGPHTPGGCTTCLGAITINGNTVTRNSAYYTVAHAAKFVRPGSVRINTNVPGNLQNVAFKNPDGRKVLLVLNTGSTSQTFDIQYRGKAVTTTLDAGSAGTYVW</sequence>
<comment type="caution">
    <text evidence="9">The sequence shown here is derived from an EMBL/GenBank/DDBJ whole genome shotgun (WGS) entry which is preliminary data.</text>
</comment>
<dbReference type="SUPFAM" id="SSF51445">
    <property type="entry name" value="(Trans)glycosidases"/>
    <property type="match status" value="1"/>
</dbReference>
<feature type="compositionally biased region" description="Pro residues" evidence="5">
    <location>
        <begin position="31"/>
        <end position="42"/>
    </location>
</feature>
<protein>
    <submittedName>
        <fullName evidence="9">Glucosylceramidase</fullName>
    </submittedName>
</protein>
<dbReference type="GO" id="GO:0004348">
    <property type="term" value="F:glucosylceramidase activity"/>
    <property type="evidence" value="ECO:0007669"/>
    <property type="project" value="InterPro"/>
</dbReference>
<dbReference type="RefSeq" id="WP_125429723.1">
    <property type="nucleotide sequence ID" value="NZ_RWIS01000006.1"/>
</dbReference>
<feature type="domain" description="Glycosyl hydrolase family 30 TIM-barrel" evidence="7">
    <location>
        <begin position="90"/>
        <end position="418"/>
    </location>
</feature>
<proteinExistence type="inferred from homology"/>
<dbReference type="PANTHER" id="PTHR11069:SF23">
    <property type="entry name" value="LYSOSOMAL ACID GLUCOSYLCERAMIDASE"/>
    <property type="match status" value="1"/>
</dbReference>
<evidence type="ECO:0000256" key="3">
    <source>
        <dbReference type="ARBA" id="ARBA00022801"/>
    </source>
</evidence>
<reference evidence="9 10" key="1">
    <citation type="submission" date="2018-12" db="EMBL/GenBank/DDBJ databases">
        <authorList>
            <person name="Feng G."/>
            <person name="Zhu H."/>
        </authorList>
    </citation>
    <scope>NUCLEOTIDE SEQUENCE [LARGE SCALE GENOMIC DNA]</scope>
    <source>
        <strain evidence="9 10">9PBR-2</strain>
    </source>
</reference>
<feature type="chain" id="PRO_5018726303" evidence="6">
    <location>
        <begin position="22"/>
        <end position="482"/>
    </location>
</feature>
<evidence type="ECO:0000313" key="9">
    <source>
        <dbReference type="EMBL" id="RSK33213.1"/>
    </source>
</evidence>
<evidence type="ECO:0000256" key="1">
    <source>
        <dbReference type="ARBA" id="ARBA00005382"/>
    </source>
</evidence>
<dbReference type="GO" id="GO:0006680">
    <property type="term" value="P:glucosylceramide catabolic process"/>
    <property type="evidence" value="ECO:0007669"/>
    <property type="project" value="TreeGrafter"/>
</dbReference>
<dbReference type="InterPro" id="IPR017853">
    <property type="entry name" value="GH"/>
</dbReference>
<comment type="similarity">
    <text evidence="1 4">Belongs to the glycosyl hydrolase 30 family.</text>
</comment>
<dbReference type="Gene3D" id="3.20.20.80">
    <property type="entry name" value="Glycosidases"/>
    <property type="match status" value="1"/>
</dbReference>
<evidence type="ECO:0000256" key="6">
    <source>
        <dbReference type="SAM" id="SignalP"/>
    </source>
</evidence>
<evidence type="ECO:0000256" key="5">
    <source>
        <dbReference type="SAM" id="MobiDB-lite"/>
    </source>
</evidence>
<feature type="region of interest" description="Disordered" evidence="5">
    <location>
        <begin position="24"/>
        <end position="45"/>
    </location>
</feature>
<dbReference type="PRINTS" id="PR00843">
    <property type="entry name" value="GLHYDRLASE30"/>
</dbReference>
<dbReference type="InterPro" id="IPR013780">
    <property type="entry name" value="Glyco_hydro_b"/>
</dbReference>
<dbReference type="Pfam" id="PF17189">
    <property type="entry name" value="Glyco_hydro_30C"/>
    <property type="match status" value="1"/>
</dbReference>
<dbReference type="Proteomes" id="UP000280066">
    <property type="component" value="Unassembled WGS sequence"/>
</dbReference>
<dbReference type="AlphaFoldDB" id="A0A3R9M0X6"/>
<dbReference type="OrthoDB" id="9806701at2"/>
<name>A0A3R9M0X6_9BACT</name>
<feature type="domain" description="Glycosyl hydrolase family 30 beta sandwich" evidence="8">
    <location>
        <begin position="421"/>
        <end position="480"/>
    </location>
</feature>
<dbReference type="GO" id="GO:0016020">
    <property type="term" value="C:membrane"/>
    <property type="evidence" value="ECO:0007669"/>
    <property type="project" value="GOC"/>
</dbReference>
<dbReference type="SUPFAM" id="SSF51011">
    <property type="entry name" value="Glycosyl hydrolase domain"/>
    <property type="match status" value="1"/>
</dbReference>
<dbReference type="EMBL" id="RWIS01000006">
    <property type="protein sequence ID" value="RSK33213.1"/>
    <property type="molecule type" value="Genomic_DNA"/>
</dbReference>
<evidence type="ECO:0000256" key="4">
    <source>
        <dbReference type="RuleBase" id="RU361188"/>
    </source>
</evidence>
<feature type="signal peptide" evidence="6">
    <location>
        <begin position="1"/>
        <end position="21"/>
    </location>
</feature>
<evidence type="ECO:0000259" key="8">
    <source>
        <dbReference type="Pfam" id="PF17189"/>
    </source>
</evidence>
<evidence type="ECO:0000259" key="7">
    <source>
        <dbReference type="Pfam" id="PF02055"/>
    </source>
</evidence>
<keyword evidence="10" id="KW-1185">Reference proteome</keyword>
<dbReference type="PANTHER" id="PTHR11069">
    <property type="entry name" value="GLUCOSYLCERAMIDASE"/>
    <property type="match status" value="1"/>
</dbReference>
<keyword evidence="3 4" id="KW-0378">Hydrolase</keyword>
<dbReference type="InterPro" id="IPR033452">
    <property type="entry name" value="GH30_C"/>
</dbReference>
<evidence type="ECO:0000313" key="10">
    <source>
        <dbReference type="Proteomes" id="UP000280066"/>
    </source>
</evidence>
<dbReference type="Pfam" id="PF02055">
    <property type="entry name" value="Glyco_hydro_30"/>
    <property type="match status" value="1"/>
</dbReference>
<gene>
    <name evidence="9" type="ORF">EI290_10905</name>
</gene>